<dbReference type="AlphaFoldDB" id="A0A225W7N8"/>
<sequence>MAKNVINAAATLAWKMGLVTEESRIQFRQELQEFVLEKEKWRGNYGMTLIDTIFSIGGHCNPKATFWCGNLPKSCRLSKLLLLQASAGGLRNGLSPDKVNKVVFVYTNITRKCEVNHIMYQLFAEACDDSDSSNSY</sequence>
<name>A0A225W7N8_9STRA</name>
<dbReference type="Proteomes" id="UP000198211">
    <property type="component" value="Unassembled WGS sequence"/>
</dbReference>
<evidence type="ECO:0000313" key="2">
    <source>
        <dbReference type="Proteomes" id="UP000198211"/>
    </source>
</evidence>
<accession>A0A225W7N8</accession>
<evidence type="ECO:0000313" key="1">
    <source>
        <dbReference type="EMBL" id="OWZ13736.1"/>
    </source>
</evidence>
<keyword evidence="2" id="KW-1185">Reference proteome</keyword>
<gene>
    <name evidence="1" type="ORF">PHMEG_00012888</name>
</gene>
<reference evidence="2" key="1">
    <citation type="submission" date="2017-03" db="EMBL/GenBank/DDBJ databases">
        <title>Phytopthora megakarya and P. palmivora, two closely related causual agents of cacao black pod achieved similar genome size and gene model numbers by different mechanisms.</title>
        <authorList>
            <person name="Ali S."/>
            <person name="Shao J."/>
            <person name="Larry D.J."/>
            <person name="Kronmiller B."/>
            <person name="Shen D."/>
            <person name="Strem M.D."/>
            <person name="Melnick R.L."/>
            <person name="Guiltinan M.J."/>
            <person name="Tyler B.M."/>
            <person name="Meinhardt L.W."/>
            <person name="Bailey B.A."/>
        </authorList>
    </citation>
    <scope>NUCLEOTIDE SEQUENCE [LARGE SCALE GENOMIC DNA]</scope>
    <source>
        <strain evidence="2">zdho120</strain>
    </source>
</reference>
<proteinExistence type="predicted"/>
<dbReference type="EMBL" id="NBNE01001506">
    <property type="protein sequence ID" value="OWZ13736.1"/>
    <property type="molecule type" value="Genomic_DNA"/>
</dbReference>
<comment type="caution">
    <text evidence="1">The sequence shown here is derived from an EMBL/GenBank/DDBJ whole genome shotgun (WGS) entry which is preliminary data.</text>
</comment>
<protein>
    <submittedName>
        <fullName evidence="1">Uncharacterized protein</fullName>
    </submittedName>
</protein>
<organism evidence="1 2">
    <name type="scientific">Phytophthora megakarya</name>
    <dbReference type="NCBI Taxonomy" id="4795"/>
    <lineage>
        <taxon>Eukaryota</taxon>
        <taxon>Sar</taxon>
        <taxon>Stramenopiles</taxon>
        <taxon>Oomycota</taxon>
        <taxon>Peronosporomycetes</taxon>
        <taxon>Peronosporales</taxon>
        <taxon>Peronosporaceae</taxon>
        <taxon>Phytophthora</taxon>
    </lineage>
</organism>